<feature type="domain" description="MaoC-like" evidence="6">
    <location>
        <begin position="548"/>
        <end position="649"/>
    </location>
</feature>
<reference evidence="8" key="1">
    <citation type="journal article" date="2019" name="Int. J. Syst. Evol. Microbiol.">
        <title>The Global Catalogue of Microorganisms (GCM) 10K type strain sequencing project: providing services to taxonomists for standard genome sequencing and annotation.</title>
        <authorList>
            <consortium name="The Broad Institute Genomics Platform"/>
            <consortium name="The Broad Institute Genome Sequencing Center for Infectious Disease"/>
            <person name="Wu L."/>
            <person name="Ma J."/>
        </authorList>
    </citation>
    <scope>NUCLEOTIDE SEQUENCE [LARGE SCALE GENOMIC DNA]</scope>
    <source>
        <strain evidence="8">JCM 17440</strain>
    </source>
</reference>
<dbReference type="SUPFAM" id="SSF53720">
    <property type="entry name" value="ALDH-like"/>
    <property type="match status" value="1"/>
</dbReference>
<sequence length="679" mass="72312">MVVLRSYVSGSWRAPDGEGAPLRDAVTGEEVARISSAGIDLGDALRYGRAVGGPVLRELTFHQRAALLKALASHLLEHREELYALSARTGATLGDSKFDIDGGIGVLFGYGSKGRRELPNDTVLVEGDVEPLGRGGTFVAQHLCTPSHGVAVQINAFNFPVWGPLEKLAPAFLAGVPSLIKPASQTAYLTARLVELIVASGILPEGSVQVVCGEPRDLLEHLTEQDLVGFTGSASTARLLRTHPTIVGNAVRFNAEADSLNCSILGPDATPGTREFDLFVKQLVTEMTVKAGQKCTAIRRALVPADLIGDVVEAARERLALVTVGNPADPQVRMGALAGLDQREEVRRSLKALLEAGRAVFGDPEHVEVVGADAERGAFISPILLRVDDTARAEPHEVEAFGPVSALLPYEGADQAVELAVRGRGSLAGSIVSGDHDFVRRVVLETAPWHGRLLVLNSENAKESTGHGSPLPALVHGGPGRAGGGEEMGGIRGVVHHMRRTAVQAGPAMLTSITGRWVPGTDRTVTDEHPFRKHLEDLRVGDTAVGGPRVVTLDDIEHFAGFTGDTFYAHTDEDAARANPFFEGRVAHGYLVVSFAAGLFVDPAPGPVLANYGLENLRFLAPVKPDDELTVTLTAKQITPREDADYGEVRWDTDVTNQEGASVAKYDVLTLVAKRPKHD</sequence>
<dbReference type="NCBIfam" id="NF008868">
    <property type="entry name" value="PRK11903.1"/>
    <property type="match status" value="1"/>
</dbReference>
<keyword evidence="8" id="KW-1185">Reference proteome</keyword>
<dbReference type="EMBL" id="BAABAS010000004">
    <property type="protein sequence ID" value="GAA4226206.1"/>
    <property type="molecule type" value="Genomic_DNA"/>
</dbReference>
<organism evidence="7 8">
    <name type="scientific">Actinomadura meridiana</name>
    <dbReference type="NCBI Taxonomy" id="559626"/>
    <lineage>
        <taxon>Bacteria</taxon>
        <taxon>Bacillati</taxon>
        <taxon>Actinomycetota</taxon>
        <taxon>Actinomycetes</taxon>
        <taxon>Streptosporangiales</taxon>
        <taxon>Thermomonosporaceae</taxon>
        <taxon>Actinomadura</taxon>
    </lineage>
</organism>
<evidence type="ECO:0000256" key="3">
    <source>
        <dbReference type="ARBA" id="ARBA00023002"/>
    </source>
</evidence>
<dbReference type="Pfam" id="PF00171">
    <property type="entry name" value="Aldedh"/>
    <property type="match status" value="1"/>
</dbReference>
<dbReference type="SUPFAM" id="SSF54637">
    <property type="entry name" value="Thioesterase/thiol ester dehydrase-isomerase"/>
    <property type="match status" value="1"/>
</dbReference>
<feature type="region of interest" description="Disordered" evidence="4">
    <location>
        <begin position="461"/>
        <end position="487"/>
    </location>
</feature>
<dbReference type="InterPro" id="IPR016162">
    <property type="entry name" value="Ald_DH_N"/>
</dbReference>
<accession>A0ABP8BUR5</accession>
<dbReference type="PANTHER" id="PTHR43111:SF1">
    <property type="entry name" value="ALDEHYDE DEHYDROGENASE B-RELATED"/>
    <property type="match status" value="1"/>
</dbReference>
<dbReference type="InterPro" id="IPR015590">
    <property type="entry name" value="Aldehyde_DH_dom"/>
</dbReference>
<dbReference type="NCBIfam" id="TIGR02278">
    <property type="entry name" value="PaaN-DH"/>
    <property type="match status" value="1"/>
</dbReference>
<name>A0ABP8BUR5_9ACTN</name>
<evidence type="ECO:0000256" key="1">
    <source>
        <dbReference type="ARBA" id="ARBA00005254"/>
    </source>
</evidence>
<dbReference type="Pfam" id="PF01575">
    <property type="entry name" value="MaoC_dehydratas"/>
    <property type="match status" value="1"/>
</dbReference>
<dbReference type="Gene3D" id="3.40.605.10">
    <property type="entry name" value="Aldehyde Dehydrogenase, Chain A, domain 1"/>
    <property type="match status" value="1"/>
</dbReference>
<feature type="domain" description="Aldehyde dehydrogenase" evidence="5">
    <location>
        <begin position="12"/>
        <end position="443"/>
    </location>
</feature>
<evidence type="ECO:0000256" key="2">
    <source>
        <dbReference type="ARBA" id="ARBA00009986"/>
    </source>
</evidence>
<dbReference type="InterPro" id="IPR011966">
    <property type="entry name" value="PaaN-DH"/>
</dbReference>
<evidence type="ECO:0000313" key="8">
    <source>
        <dbReference type="Proteomes" id="UP001501710"/>
    </source>
</evidence>
<dbReference type="InterPro" id="IPR016163">
    <property type="entry name" value="Ald_DH_C"/>
</dbReference>
<dbReference type="InterPro" id="IPR016161">
    <property type="entry name" value="Ald_DH/histidinol_DH"/>
</dbReference>
<protein>
    <submittedName>
        <fullName evidence="7">Phenylacetic acid degradation bifunctional protein PaaZ</fullName>
    </submittedName>
</protein>
<evidence type="ECO:0000313" key="7">
    <source>
        <dbReference type="EMBL" id="GAA4226206.1"/>
    </source>
</evidence>
<proteinExistence type="inferred from homology"/>
<dbReference type="InterPro" id="IPR029069">
    <property type="entry name" value="HotDog_dom_sf"/>
</dbReference>
<dbReference type="RefSeq" id="WP_344890598.1">
    <property type="nucleotide sequence ID" value="NZ_BAABAS010000004.1"/>
</dbReference>
<dbReference type="PANTHER" id="PTHR43111">
    <property type="entry name" value="ALDEHYDE DEHYDROGENASE B-RELATED"/>
    <property type="match status" value="1"/>
</dbReference>
<dbReference type="CDD" id="cd07128">
    <property type="entry name" value="ALDH_MaoC-N"/>
    <property type="match status" value="1"/>
</dbReference>
<evidence type="ECO:0000256" key="4">
    <source>
        <dbReference type="SAM" id="MobiDB-lite"/>
    </source>
</evidence>
<comment type="similarity">
    <text evidence="2">Belongs to the aldehyde dehydrogenase family.</text>
</comment>
<comment type="similarity">
    <text evidence="1">Belongs to the enoyl-CoA hydratase/isomerase family.</text>
</comment>
<dbReference type="Gene3D" id="3.10.129.10">
    <property type="entry name" value="Hotdog Thioesterase"/>
    <property type="match status" value="1"/>
</dbReference>
<dbReference type="InterPro" id="IPR002539">
    <property type="entry name" value="MaoC-like_dom"/>
</dbReference>
<evidence type="ECO:0000259" key="6">
    <source>
        <dbReference type="Pfam" id="PF01575"/>
    </source>
</evidence>
<comment type="caution">
    <text evidence="7">The sequence shown here is derived from an EMBL/GenBank/DDBJ whole genome shotgun (WGS) entry which is preliminary data.</text>
</comment>
<keyword evidence="3" id="KW-0560">Oxidoreductase</keyword>
<feature type="compositionally biased region" description="Gly residues" evidence="4">
    <location>
        <begin position="477"/>
        <end position="487"/>
    </location>
</feature>
<dbReference type="Gene3D" id="3.40.309.10">
    <property type="entry name" value="Aldehyde Dehydrogenase, Chain A, domain 2"/>
    <property type="match status" value="1"/>
</dbReference>
<gene>
    <name evidence="7" type="primary">paaZ_1</name>
    <name evidence="7" type="ORF">GCM10022254_10510</name>
</gene>
<dbReference type="Proteomes" id="UP001501710">
    <property type="component" value="Unassembled WGS sequence"/>
</dbReference>
<evidence type="ECO:0000259" key="5">
    <source>
        <dbReference type="Pfam" id="PF00171"/>
    </source>
</evidence>